<feature type="domain" description="DUF3786" evidence="1">
    <location>
        <begin position="29"/>
        <end position="198"/>
    </location>
</feature>
<reference evidence="2" key="1">
    <citation type="submission" date="2021-03" db="EMBL/GenBank/DDBJ databases">
        <title>Alkalibacter marinus sp. nov., isolated from tidal flat sediment.</title>
        <authorList>
            <person name="Namirimu T."/>
            <person name="Yang J.-A."/>
            <person name="Yang S.-H."/>
            <person name="Kim Y.-J."/>
            <person name="Kwon K.K."/>
        </authorList>
    </citation>
    <scope>NUCLEOTIDE SEQUENCE</scope>
    <source>
        <strain evidence="2">ES005</strain>
    </source>
</reference>
<dbReference type="KEGG" id="alka:J0B03_11275"/>
<accession>A0A974XEG3</accession>
<proteinExistence type="predicted"/>
<dbReference type="Pfam" id="PF12654">
    <property type="entry name" value="DUF3786"/>
    <property type="match status" value="1"/>
</dbReference>
<dbReference type="EMBL" id="CP071444">
    <property type="protein sequence ID" value="QSX08354.1"/>
    <property type="molecule type" value="Genomic_DNA"/>
</dbReference>
<organism evidence="2 3">
    <name type="scientific">Alkalibacter rhizosphaerae</name>
    <dbReference type="NCBI Taxonomy" id="2815577"/>
    <lineage>
        <taxon>Bacteria</taxon>
        <taxon>Bacillati</taxon>
        <taxon>Bacillota</taxon>
        <taxon>Clostridia</taxon>
        <taxon>Eubacteriales</taxon>
        <taxon>Eubacteriaceae</taxon>
        <taxon>Alkalibacter</taxon>
    </lineage>
</organism>
<name>A0A974XEG3_9FIRM</name>
<dbReference type="AlphaFoldDB" id="A0A974XEG3"/>
<dbReference type="InterPro" id="IPR024264">
    <property type="entry name" value="DUF3786"/>
</dbReference>
<gene>
    <name evidence="2" type="ORF">J0B03_11275</name>
</gene>
<evidence type="ECO:0000259" key="1">
    <source>
        <dbReference type="Pfam" id="PF12654"/>
    </source>
</evidence>
<dbReference type="RefSeq" id="WP_207299696.1">
    <property type="nucleotide sequence ID" value="NZ_CP071444.1"/>
</dbReference>
<dbReference type="Proteomes" id="UP000663499">
    <property type="component" value="Chromosome"/>
</dbReference>
<protein>
    <submittedName>
        <fullName evidence="2">DUF3786 domain-containing protein</fullName>
    </submittedName>
</protein>
<evidence type="ECO:0000313" key="3">
    <source>
        <dbReference type="Proteomes" id="UP000663499"/>
    </source>
</evidence>
<evidence type="ECO:0000313" key="2">
    <source>
        <dbReference type="EMBL" id="QSX08354.1"/>
    </source>
</evidence>
<keyword evidence="3" id="KW-1185">Reference proteome</keyword>
<sequence>MKPEAVVEKRKDKIPYEYYKKEFSKQSIASIEENTGISFDKEKNVFNIKLLTDYYEVAYPDGEVTGPTPNTKYALKTLLLRYLIHAQGTKPSGRMIHYRDVPDGNIYYSNFYGRCLLRLAKTFKKDPDLLASALESIGGISIDKADISYEVPFINNVNLYVLYWRGDDEFPPATQILFSDNVQYYFTAEDLAFVGDTLNDYVLQFLLSKTKV</sequence>